<dbReference type="Proteomes" id="UP001066276">
    <property type="component" value="Chromosome 8"/>
</dbReference>
<sequence length="187" mass="20561">MPSGEARCAGDCGESALEAGHDHTAGEPRSGPKGLVRPDCKEGPHKEVTSGWSGPRENSGARQGLVSRRLWSACPGGQSRPPFWGCLRLLEQELAQLEQDHQNTEDNQTLGHIHAKLLEFQDTTLVEIWHLGKYATTRAYGEGERPGLVLANLIRPNREKSVIIAVQAEDGSELRDPELIVARFCEY</sequence>
<evidence type="ECO:0000313" key="3">
    <source>
        <dbReference type="Proteomes" id="UP001066276"/>
    </source>
</evidence>
<feature type="region of interest" description="Disordered" evidence="1">
    <location>
        <begin position="16"/>
        <end position="61"/>
    </location>
</feature>
<keyword evidence="3" id="KW-1185">Reference proteome</keyword>
<comment type="caution">
    <text evidence="2">The sequence shown here is derived from an EMBL/GenBank/DDBJ whole genome shotgun (WGS) entry which is preliminary data.</text>
</comment>
<dbReference type="EMBL" id="JANPWB010000012">
    <property type="protein sequence ID" value="KAJ1118072.1"/>
    <property type="molecule type" value="Genomic_DNA"/>
</dbReference>
<name>A0AAV7NSK8_PLEWA</name>
<feature type="compositionally biased region" description="Basic and acidic residues" evidence="1">
    <location>
        <begin position="36"/>
        <end position="48"/>
    </location>
</feature>
<dbReference type="AlphaFoldDB" id="A0AAV7NSK8"/>
<evidence type="ECO:0000313" key="2">
    <source>
        <dbReference type="EMBL" id="KAJ1118072.1"/>
    </source>
</evidence>
<protein>
    <submittedName>
        <fullName evidence="2">Uncharacterized protein</fullName>
    </submittedName>
</protein>
<evidence type="ECO:0000256" key="1">
    <source>
        <dbReference type="SAM" id="MobiDB-lite"/>
    </source>
</evidence>
<gene>
    <name evidence="2" type="ORF">NDU88_006267</name>
</gene>
<organism evidence="2 3">
    <name type="scientific">Pleurodeles waltl</name>
    <name type="common">Iberian ribbed newt</name>
    <dbReference type="NCBI Taxonomy" id="8319"/>
    <lineage>
        <taxon>Eukaryota</taxon>
        <taxon>Metazoa</taxon>
        <taxon>Chordata</taxon>
        <taxon>Craniata</taxon>
        <taxon>Vertebrata</taxon>
        <taxon>Euteleostomi</taxon>
        <taxon>Amphibia</taxon>
        <taxon>Batrachia</taxon>
        <taxon>Caudata</taxon>
        <taxon>Salamandroidea</taxon>
        <taxon>Salamandridae</taxon>
        <taxon>Pleurodelinae</taxon>
        <taxon>Pleurodeles</taxon>
    </lineage>
</organism>
<reference evidence="2" key="1">
    <citation type="journal article" date="2022" name="bioRxiv">
        <title>Sequencing and chromosome-scale assembly of the giantPleurodeles waltlgenome.</title>
        <authorList>
            <person name="Brown T."/>
            <person name="Elewa A."/>
            <person name="Iarovenko S."/>
            <person name="Subramanian E."/>
            <person name="Araus A.J."/>
            <person name="Petzold A."/>
            <person name="Susuki M."/>
            <person name="Suzuki K.-i.T."/>
            <person name="Hayashi T."/>
            <person name="Toyoda A."/>
            <person name="Oliveira C."/>
            <person name="Osipova E."/>
            <person name="Leigh N.D."/>
            <person name="Simon A."/>
            <person name="Yun M.H."/>
        </authorList>
    </citation>
    <scope>NUCLEOTIDE SEQUENCE</scope>
    <source>
        <strain evidence="2">20211129_DDA</strain>
        <tissue evidence="2">Liver</tissue>
    </source>
</reference>
<accession>A0AAV7NSK8</accession>
<proteinExistence type="predicted"/>